<dbReference type="Pfam" id="PF05685">
    <property type="entry name" value="Uma2"/>
    <property type="match status" value="1"/>
</dbReference>
<evidence type="ECO:0000313" key="4">
    <source>
        <dbReference type="Proteomes" id="UP000076962"/>
    </source>
</evidence>
<dbReference type="EMBL" id="LUTY01000859">
    <property type="protein sequence ID" value="OAD22579.1"/>
    <property type="molecule type" value="Genomic_DNA"/>
</dbReference>
<dbReference type="Gene3D" id="3.90.1570.10">
    <property type="entry name" value="tt1808, chain A"/>
    <property type="match status" value="1"/>
</dbReference>
<keyword evidence="1" id="KW-0472">Membrane</keyword>
<evidence type="ECO:0000259" key="2">
    <source>
        <dbReference type="Pfam" id="PF05685"/>
    </source>
</evidence>
<reference evidence="3 4" key="1">
    <citation type="submission" date="2016-05" db="EMBL/GenBank/DDBJ databases">
        <title>Single-cell genome of chain-forming Candidatus Thiomargarita nelsonii and comparison to other large sulfur-oxidizing bacteria.</title>
        <authorList>
            <person name="Winkel M."/>
            <person name="Salman V."/>
            <person name="Woyke T."/>
            <person name="Schulz-Vogt H."/>
            <person name="Richter M."/>
            <person name="Flood B."/>
            <person name="Bailey J."/>
            <person name="Amann R."/>
            <person name="Mussmann M."/>
        </authorList>
    </citation>
    <scope>NUCLEOTIDE SEQUENCE [LARGE SCALE GENOMIC DNA]</scope>
    <source>
        <strain evidence="3 4">THI036</strain>
    </source>
</reference>
<protein>
    <recommendedName>
        <fullName evidence="2">Putative restriction endonuclease domain-containing protein</fullName>
    </recommendedName>
</protein>
<feature type="transmembrane region" description="Helical" evidence="1">
    <location>
        <begin position="58"/>
        <end position="81"/>
    </location>
</feature>
<gene>
    <name evidence="3" type="ORF">THIOM_001609</name>
</gene>
<accession>A0A176S3W6</accession>
<dbReference type="AlphaFoldDB" id="A0A176S3W6"/>
<feature type="domain" description="Putative restriction endonuclease" evidence="2">
    <location>
        <begin position="4"/>
        <end position="97"/>
    </location>
</feature>
<dbReference type="InterPro" id="IPR012296">
    <property type="entry name" value="Nuclease_put_TT1808"/>
</dbReference>
<dbReference type="SUPFAM" id="SSF52980">
    <property type="entry name" value="Restriction endonuclease-like"/>
    <property type="match status" value="1"/>
</dbReference>
<evidence type="ECO:0000313" key="3">
    <source>
        <dbReference type="EMBL" id="OAD22579.1"/>
    </source>
</evidence>
<keyword evidence="4" id="KW-1185">Reference proteome</keyword>
<dbReference type="Proteomes" id="UP000076962">
    <property type="component" value="Unassembled WGS sequence"/>
</dbReference>
<evidence type="ECO:0000256" key="1">
    <source>
        <dbReference type="SAM" id="Phobius"/>
    </source>
</evidence>
<organism evidence="3 4">
    <name type="scientific">Candidatus Thiomargarita nelsonii</name>
    <dbReference type="NCBI Taxonomy" id="1003181"/>
    <lineage>
        <taxon>Bacteria</taxon>
        <taxon>Pseudomonadati</taxon>
        <taxon>Pseudomonadota</taxon>
        <taxon>Gammaproteobacteria</taxon>
        <taxon>Thiotrichales</taxon>
        <taxon>Thiotrichaceae</taxon>
        <taxon>Thiomargarita</taxon>
    </lineage>
</organism>
<sequence length="110" mass="12540">MSLRIDGKNYTPDVCLYPKRDVDLSLRDTRELDEMPVLAIEILSHTQTLEEILDRFGLYFGAVVKSCWLVVPVAGVVVVYASPEKAQRFRTGDIIDEQLNIQLPLEDIFD</sequence>
<name>A0A176S3W6_9GAMM</name>
<keyword evidence="1" id="KW-0812">Transmembrane</keyword>
<proteinExistence type="predicted"/>
<dbReference type="InterPro" id="IPR011335">
    <property type="entry name" value="Restrct_endonuc-II-like"/>
</dbReference>
<dbReference type="InterPro" id="IPR008538">
    <property type="entry name" value="Uma2"/>
</dbReference>
<comment type="caution">
    <text evidence="3">The sequence shown here is derived from an EMBL/GenBank/DDBJ whole genome shotgun (WGS) entry which is preliminary data.</text>
</comment>
<keyword evidence="1" id="KW-1133">Transmembrane helix</keyword>